<dbReference type="AlphaFoldDB" id="A0AA39XB37"/>
<keyword evidence="2" id="KW-0472">Membrane</keyword>
<reference evidence="3" key="1">
    <citation type="submission" date="2023-06" db="EMBL/GenBank/DDBJ databases">
        <title>Genome-scale phylogeny and comparative genomics of the fungal order Sordariales.</title>
        <authorList>
            <consortium name="Lawrence Berkeley National Laboratory"/>
            <person name="Hensen N."/>
            <person name="Bonometti L."/>
            <person name="Westerberg I."/>
            <person name="Brannstrom I.O."/>
            <person name="Guillou S."/>
            <person name="Cros-Aarteil S."/>
            <person name="Calhoun S."/>
            <person name="Haridas S."/>
            <person name="Kuo A."/>
            <person name="Mondo S."/>
            <person name="Pangilinan J."/>
            <person name="Riley R."/>
            <person name="LaButti K."/>
            <person name="Andreopoulos B."/>
            <person name="Lipzen A."/>
            <person name="Chen C."/>
            <person name="Yanf M."/>
            <person name="Daum C."/>
            <person name="Ng V."/>
            <person name="Clum A."/>
            <person name="Steindorff A."/>
            <person name="Ohm R."/>
            <person name="Martin F."/>
            <person name="Silar P."/>
            <person name="Natvig D."/>
            <person name="Lalanne C."/>
            <person name="Gautier V."/>
            <person name="Ament-velasquez S.L."/>
            <person name="Kruys A."/>
            <person name="Hutchinson M.I."/>
            <person name="Powell A.J."/>
            <person name="Barry K."/>
            <person name="Miller A.N."/>
            <person name="Grigoriev I.V."/>
            <person name="Debuchy R."/>
            <person name="Gladieux P."/>
            <person name="Thoren M.H."/>
            <person name="Johannesson H."/>
        </authorList>
    </citation>
    <scope>NUCLEOTIDE SEQUENCE</scope>
    <source>
        <strain evidence="3">SMH3391-2</strain>
    </source>
</reference>
<keyword evidence="2" id="KW-1133">Transmembrane helix</keyword>
<evidence type="ECO:0000313" key="4">
    <source>
        <dbReference type="Proteomes" id="UP001174934"/>
    </source>
</evidence>
<dbReference type="Proteomes" id="UP001174934">
    <property type="component" value="Unassembled WGS sequence"/>
</dbReference>
<feature type="transmembrane region" description="Helical" evidence="2">
    <location>
        <begin position="85"/>
        <end position="105"/>
    </location>
</feature>
<gene>
    <name evidence="3" type="ORF">B0T17DRAFT_616278</name>
</gene>
<evidence type="ECO:0000313" key="3">
    <source>
        <dbReference type="EMBL" id="KAK0630654.1"/>
    </source>
</evidence>
<feature type="region of interest" description="Disordered" evidence="1">
    <location>
        <begin position="164"/>
        <end position="204"/>
    </location>
</feature>
<accession>A0AA39XB37</accession>
<comment type="caution">
    <text evidence="3">The sequence shown here is derived from an EMBL/GenBank/DDBJ whole genome shotgun (WGS) entry which is preliminary data.</text>
</comment>
<keyword evidence="2" id="KW-0812">Transmembrane</keyword>
<dbReference type="EMBL" id="JAULSR010000002">
    <property type="protein sequence ID" value="KAK0630654.1"/>
    <property type="molecule type" value="Genomic_DNA"/>
</dbReference>
<keyword evidence="4" id="KW-1185">Reference proteome</keyword>
<organism evidence="3 4">
    <name type="scientific">Bombardia bombarda</name>
    <dbReference type="NCBI Taxonomy" id="252184"/>
    <lineage>
        <taxon>Eukaryota</taxon>
        <taxon>Fungi</taxon>
        <taxon>Dikarya</taxon>
        <taxon>Ascomycota</taxon>
        <taxon>Pezizomycotina</taxon>
        <taxon>Sordariomycetes</taxon>
        <taxon>Sordariomycetidae</taxon>
        <taxon>Sordariales</taxon>
        <taxon>Lasiosphaeriaceae</taxon>
        <taxon>Bombardia</taxon>
    </lineage>
</organism>
<proteinExistence type="predicted"/>
<protein>
    <submittedName>
        <fullName evidence="3">Uncharacterized protein</fullName>
    </submittedName>
</protein>
<evidence type="ECO:0000256" key="2">
    <source>
        <dbReference type="SAM" id="Phobius"/>
    </source>
</evidence>
<dbReference type="Pfam" id="PF17254">
    <property type="entry name" value="DUF5321"/>
    <property type="match status" value="1"/>
</dbReference>
<dbReference type="InterPro" id="IPR035213">
    <property type="entry name" value="DUF5321"/>
</dbReference>
<name>A0AA39XB37_9PEZI</name>
<sequence length="204" mass="22808">MSRTIVQRGQLLSRGFKPSLPRPQGPSVCLAPAPAIGARLQSSSSSAVPRVAQPSFWKSLVPKFLRKSEYGTERKQKKSKGWNPATYFIVMFLLIGSMSIQMISLKKNFATFMRQSDVRIGLLREVVEKIQKGEKVDVERALGTGDAEKELEWEQVLKEIERDDSVRNQKKRQSSETQSTKASAALEPVQEESDTKSSGLASFF</sequence>
<evidence type="ECO:0000256" key="1">
    <source>
        <dbReference type="SAM" id="MobiDB-lite"/>
    </source>
</evidence>